<comment type="caution">
    <text evidence="1">The sequence shown here is derived from an EMBL/GenBank/DDBJ whole genome shotgun (WGS) entry which is preliminary data.</text>
</comment>
<evidence type="ECO:0000313" key="2">
    <source>
        <dbReference type="Proteomes" id="UP000032047"/>
    </source>
</evidence>
<name>A0A0D0G6S5_9BACL</name>
<organism evidence="1 2">
    <name type="scientific">Anoxybacillus ayderensis</name>
    <dbReference type="NCBI Taxonomy" id="265546"/>
    <lineage>
        <taxon>Bacteria</taxon>
        <taxon>Bacillati</taxon>
        <taxon>Bacillota</taxon>
        <taxon>Bacilli</taxon>
        <taxon>Bacillales</taxon>
        <taxon>Anoxybacillaceae</taxon>
        <taxon>Anoxybacillus</taxon>
    </lineage>
</organism>
<dbReference type="PATRIC" id="fig|265546.4.peg.1592"/>
<dbReference type="Proteomes" id="UP000032047">
    <property type="component" value="Unassembled WGS sequence"/>
</dbReference>
<proteinExistence type="predicted"/>
<gene>
    <name evidence="1" type="ORF">JV16_01594</name>
</gene>
<dbReference type="AlphaFoldDB" id="A0A0D0G6S5"/>
<accession>A0A0D0G6S5</accession>
<evidence type="ECO:0000313" key="1">
    <source>
        <dbReference type="EMBL" id="KIP21100.1"/>
    </source>
</evidence>
<reference evidence="1 2" key="1">
    <citation type="submission" date="2015-01" db="EMBL/GenBank/DDBJ databases">
        <title>Genome sequence of Anoxybacillus ayderensis strain AB04.</title>
        <authorList>
            <person name="Belduz A.O."/>
            <person name="Canakci S."/>
            <person name="Chan K.-G."/>
            <person name="Kahar U.M."/>
            <person name="Yaakob A.S."/>
            <person name="Chan C.S."/>
            <person name="Goh K.M."/>
        </authorList>
    </citation>
    <scope>NUCLEOTIDE SEQUENCE [LARGE SCALE GENOMIC DNA]</scope>
    <source>
        <strain evidence="1 2">AB04</strain>
    </source>
</reference>
<protein>
    <submittedName>
        <fullName evidence="1">Uncharacterized protein</fullName>
    </submittedName>
</protein>
<dbReference type="EMBL" id="JXTG01000007">
    <property type="protein sequence ID" value="KIP21100.1"/>
    <property type="molecule type" value="Genomic_DNA"/>
</dbReference>
<sequence>MTSEQCFDNIERHVEQNKTDRIRQVLDQLKKGDGVKVYDRLSYELRKIRTSEAVQTLLEIKKQEKISDSDFMDFIRYELRRRGEFL</sequence>
<keyword evidence="2" id="KW-1185">Reference proteome</keyword>
<dbReference type="RefSeq" id="WP_042535107.1">
    <property type="nucleotide sequence ID" value="NZ_JXTG01000007.1"/>
</dbReference>